<protein>
    <submittedName>
        <fullName evidence="3">Uncharacterized protein</fullName>
    </submittedName>
</protein>
<name>A0A291P539_9GAMM</name>
<feature type="transmembrane region" description="Helical" evidence="2">
    <location>
        <begin position="23"/>
        <end position="43"/>
    </location>
</feature>
<feature type="region of interest" description="Disordered" evidence="1">
    <location>
        <begin position="152"/>
        <end position="188"/>
    </location>
</feature>
<evidence type="ECO:0000256" key="2">
    <source>
        <dbReference type="SAM" id="Phobius"/>
    </source>
</evidence>
<reference evidence="3 4" key="1">
    <citation type="journal article" date="2017" name="Sci. Rep.">
        <title>Revealing the Saline Adaptation Strategies of the Halophilic Bacterium Halomonas beimenensis through High-throughput Omics and Transposon Mutagenesis Approaches.</title>
        <authorList>
            <person name="Chen Y.H."/>
            <person name="Lin S.S."/>
            <person name="Shyu Y.T."/>
        </authorList>
    </citation>
    <scope>NUCLEOTIDE SEQUENCE [LARGE SCALE GENOMIC DNA]</scope>
    <source>
        <strain evidence="3 4">NTU-111</strain>
    </source>
</reference>
<evidence type="ECO:0000313" key="3">
    <source>
        <dbReference type="EMBL" id="ATJ82013.1"/>
    </source>
</evidence>
<proteinExistence type="predicted"/>
<dbReference type="KEGG" id="hbe:BEI_1026"/>
<accession>A0A291P539</accession>
<dbReference type="RefSeq" id="WP_097788503.1">
    <property type="nucleotide sequence ID" value="NZ_BAAADT010000024.1"/>
</dbReference>
<keyword evidence="2" id="KW-0812">Transmembrane</keyword>
<dbReference type="Proteomes" id="UP000219993">
    <property type="component" value="Chromosome"/>
</dbReference>
<keyword evidence="2" id="KW-1133">Transmembrane helix</keyword>
<organism evidence="3 4">
    <name type="scientific">Halomonas beimenensis</name>
    <dbReference type="NCBI Taxonomy" id="475662"/>
    <lineage>
        <taxon>Bacteria</taxon>
        <taxon>Pseudomonadati</taxon>
        <taxon>Pseudomonadota</taxon>
        <taxon>Gammaproteobacteria</taxon>
        <taxon>Oceanospirillales</taxon>
        <taxon>Halomonadaceae</taxon>
        <taxon>Halomonas</taxon>
    </lineage>
</organism>
<dbReference type="EMBL" id="CP021435">
    <property type="protein sequence ID" value="ATJ82013.1"/>
    <property type="molecule type" value="Genomic_DNA"/>
</dbReference>
<evidence type="ECO:0000256" key="1">
    <source>
        <dbReference type="SAM" id="MobiDB-lite"/>
    </source>
</evidence>
<sequence length="188" mass="20794">METLLFLLHQCQARMTAVGLDAGDVLTALATLLGAAGGAYIGARGAYKGTVKANNHALQRSKLEEAYSALDEVITTRTEQMATVRDILKHLDATEVRRYAQQQLSIHDHLPAANRLATLVKFYLPEADQQVSELTGIQFLFDRFVRNLDDEQGKEDQARDSANSKLNEFQKRSSGLKAEIQQAHARLG</sequence>
<evidence type="ECO:0000313" key="4">
    <source>
        <dbReference type="Proteomes" id="UP000219993"/>
    </source>
</evidence>
<keyword evidence="4" id="KW-1185">Reference proteome</keyword>
<gene>
    <name evidence="3" type="ORF">BEI_1026</name>
</gene>
<dbReference type="AlphaFoldDB" id="A0A291P539"/>
<keyword evidence="2" id="KW-0472">Membrane</keyword>